<dbReference type="Proteomes" id="UP001341840">
    <property type="component" value="Unassembled WGS sequence"/>
</dbReference>
<comment type="caution">
    <text evidence="1">The sequence shown here is derived from an EMBL/GenBank/DDBJ whole genome shotgun (WGS) entry which is preliminary data.</text>
</comment>
<gene>
    <name evidence="1" type="ORF">PIB30_080103</name>
</gene>
<dbReference type="EMBL" id="JASCZI010061571">
    <property type="protein sequence ID" value="MED6139042.1"/>
    <property type="molecule type" value="Genomic_DNA"/>
</dbReference>
<proteinExistence type="predicted"/>
<reference evidence="1 2" key="1">
    <citation type="journal article" date="2023" name="Plants (Basel)">
        <title>Bridging the Gap: Combining Genomics and Transcriptomics Approaches to Understand Stylosanthes scabra, an Orphan Legume from the Brazilian Caatinga.</title>
        <authorList>
            <person name="Ferreira-Neto J.R.C."/>
            <person name="da Silva M.D."/>
            <person name="Binneck E."/>
            <person name="de Melo N.F."/>
            <person name="da Silva R.H."/>
            <person name="de Melo A.L.T.M."/>
            <person name="Pandolfi V."/>
            <person name="Bustamante F.O."/>
            <person name="Brasileiro-Vidal A.C."/>
            <person name="Benko-Iseppon A.M."/>
        </authorList>
    </citation>
    <scope>NUCLEOTIDE SEQUENCE [LARGE SCALE GENOMIC DNA]</scope>
    <source>
        <tissue evidence="1">Leaves</tissue>
    </source>
</reference>
<name>A0ABU6SRG4_9FABA</name>
<evidence type="ECO:0000313" key="1">
    <source>
        <dbReference type="EMBL" id="MED6139042.1"/>
    </source>
</evidence>
<organism evidence="1 2">
    <name type="scientific">Stylosanthes scabra</name>
    <dbReference type="NCBI Taxonomy" id="79078"/>
    <lineage>
        <taxon>Eukaryota</taxon>
        <taxon>Viridiplantae</taxon>
        <taxon>Streptophyta</taxon>
        <taxon>Embryophyta</taxon>
        <taxon>Tracheophyta</taxon>
        <taxon>Spermatophyta</taxon>
        <taxon>Magnoliopsida</taxon>
        <taxon>eudicotyledons</taxon>
        <taxon>Gunneridae</taxon>
        <taxon>Pentapetalae</taxon>
        <taxon>rosids</taxon>
        <taxon>fabids</taxon>
        <taxon>Fabales</taxon>
        <taxon>Fabaceae</taxon>
        <taxon>Papilionoideae</taxon>
        <taxon>50 kb inversion clade</taxon>
        <taxon>dalbergioids sensu lato</taxon>
        <taxon>Dalbergieae</taxon>
        <taxon>Pterocarpus clade</taxon>
        <taxon>Stylosanthes</taxon>
    </lineage>
</organism>
<protein>
    <submittedName>
        <fullName evidence="1">Uncharacterized protein</fullName>
    </submittedName>
</protein>
<keyword evidence="2" id="KW-1185">Reference proteome</keyword>
<accession>A0ABU6SRG4</accession>
<sequence>MLSVPNLSEKVKQSPCIGGALMGSDQHEAKIIRNHICSTSKDLGIGAIALVATYTRGAEPGRASFAQNTDVECTFMQDA</sequence>
<evidence type="ECO:0000313" key="2">
    <source>
        <dbReference type="Proteomes" id="UP001341840"/>
    </source>
</evidence>